<accession>A0A8T0MGH7</accession>
<evidence type="ECO:0000313" key="3">
    <source>
        <dbReference type="Proteomes" id="UP000823388"/>
    </source>
</evidence>
<keyword evidence="1" id="KW-0732">Signal</keyword>
<protein>
    <submittedName>
        <fullName evidence="2">Uncharacterized protein</fullName>
    </submittedName>
</protein>
<evidence type="ECO:0000313" key="2">
    <source>
        <dbReference type="EMBL" id="KAG2536471.1"/>
    </source>
</evidence>
<feature type="signal peptide" evidence="1">
    <location>
        <begin position="1"/>
        <end position="19"/>
    </location>
</feature>
<dbReference type="EMBL" id="CM029054">
    <property type="protein sequence ID" value="KAG2536471.1"/>
    <property type="molecule type" value="Genomic_DNA"/>
</dbReference>
<comment type="caution">
    <text evidence="2">The sequence shown here is derived from an EMBL/GenBank/DDBJ whole genome shotgun (WGS) entry which is preliminary data.</text>
</comment>
<dbReference type="Proteomes" id="UP000823388">
    <property type="component" value="Chromosome 9N"/>
</dbReference>
<reference evidence="2" key="1">
    <citation type="submission" date="2020-05" db="EMBL/GenBank/DDBJ databases">
        <title>WGS assembly of Panicum virgatum.</title>
        <authorList>
            <person name="Lovell J.T."/>
            <person name="Jenkins J."/>
            <person name="Shu S."/>
            <person name="Juenger T.E."/>
            <person name="Schmutz J."/>
        </authorList>
    </citation>
    <scope>NUCLEOTIDE SEQUENCE</scope>
    <source>
        <strain evidence="2">AP13</strain>
    </source>
</reference>
<feature type="chain" id="PRO_5035806802" evidence="1">
    <location>
        <begin position="20"/>
        <end position="30"/>
    </location>
</feature>
<organism evidence="2 3">
    <name type="scientific">Panicum virgatum</name>
    <name type="common">Blackwell switchgrass</name>
    <dbReference type="NCBI Taxonomy" id="38727"/>
    <lineage>
        <taxon>Eukaryota</taxon>
        <taxon>Viridiplantae</taxon>
        <taxon>Streptophyta</taxon>
        <taxon>Embryophyta</taxon>
        <taxon>Tracheophyta</taxon>
        <taxon>Spermatophyta</taxon>
        <taxon>Magnoliopsida</taxon>
        <taxon>Liliopsida</taxon>
        <taxon>Poales</taxon>
        <taxon>Poaceae</taxon>
        <taxon>PACMAD clade</taxon>
        <taxon>Panicoideae</taxon>
        <taxon>Panicodae</taxon>
        <taxon>Paniceae</taxon>
        <taxon>Panicinae</taxon>
        <taxon>Panicum</taxon>
        <taxon>Panicum sect. Hiantes</taxon>
    </lineage>
</organism>
<evidence type="ECO:0000256" key="1">
    <source>
        <dbReference type="SAM" id="SignalP"/>
    </source>
</evidence>
<proteinExistence type="predicted"/>
<gene>
    <name evidence="2" type="ORF">PVAP13_9NG174819</name>
</gene>
<name>A0A8T0MGH7_PANVG</name>
<keyword evidence="3" id="KW-1185">Reference proteome</keyword>
<sequence length="30" mass="3397">MLTLWIQIVLLIVIESAMGCNTYAKDKSEI</sequence>
<dbReference type="AlphaFoldDB" id="A0A8T0MGH7"/>